<evidence type="ECO:0000313" key="5">
    <source>
        <dbReference type="Proteomes" id="UP000001989"/>
    </source>
</evidence>
<evidence type="ECO:0000313" key="4">
    <source>
        <dbReference type="EMBL" id="ABQ67855.1"/>
    </source>
</evidence>
<dbReference type="EMBL" id="CP000699">
    <property type="protein sequence ID" value="ABQ67855.1"/>
    <property type="molecule type" value="Genomic_DNA"/>
</dbReference>
<dbReference type="PROSITE" id="PS50801">
    <property type="entry name" value="STAS"/>
    <property type="match status" value="1"/>
</dbReference>
<dbReference type="KEGG" id="swi:Swit_1492"/>
<dbReference type="Pfam" id="PF13466">
    <property type="entry name" value="STAS_2"/>
    <property type="match status" value="1"/>
</dbReference>
<comment type="similarity">
    <text evidence="1 2">Belongs to the anti-sigma-factor antagonist family.</text>
</comment>
<dbReference type="GO" id="GO:0043856">
    <property type="term" value="F:anti-sigma factor antagonist activity"/>
    <property type="evidence" value="ECO:0007669"/>
    <property type="project" value="InterPro"/>
</dbReference>
<dbReference type="CDD" id="cd07043">
    <property type="entry name" value="STAS_anti-anti-sigma_factors"/>
    <property type="match status" value="1"/>
</dbReference>
<gene>
    <name evidence="4" type="ordered locus">Swit_1492</name>
</gene>
<protein>
    <recommendedName>
        <fullName evidence="2">Anti-sigma factor antagonist</fullName>
    </recommendedName>
</protein>
<sequence>MVNRDPLLICSDADEPEPERILDQMDISENSRDGTLVISAAGRIDSTTAGELEAVLPARVRDHGAVVVDLSGVPYVSSAGLRVLLIGAKGAKAAGHRLVITGVAPAVREVFDISGFSKIFAIEADVDAAIASLG</sequence>
<name>A0A9J9HAA1_RHIWR</name>
<dbReference type="PANTHER" id="PTHR33495">
    <property type="entry name" value="ANTI-SIGMA FACTOR ANTAGONIST TM_1081-RELATED-RELATED"/>
    <property type="match status" value="1"/>
</dbReference>
<dbReference type="AlphaFoldDB" id="A0A9J9HAA1"/>
<dbReference type="PANTHER" id="PTHR33495:SF2">
    <property type="entry name" value="ANTI-SIGMA FACTOR ANTAGONIST TM_1081-RELATED"/>
    <property type="match status" value="1"/>
</dbReference>
<dbReference type="InterPro" id="IPR003658">
    <property type="entry name" value="Anti-sigma_ant"/>
</dbReference>
<dbReference type="Proteomes" id="UP000001989">
    <property type="component" value="Chromosome"/>
</dbReference>
<accession>A0A9J9HAA1</accession>
<dbReference type="InterPro" id="IPR036513">
    <property type="entry name" value="STAS_dom_sf"/>
</dbReference>
<dbReference type="InterPro" id="IPR058548">
    <property type="entry name" value="MlaB-like_STAS"/>
</dbReference>
<evidence type="ECO:0000256" key="2">
    <source>
        <dbReference type="RuleBase" id="RU003749"/>
    </source>
</evidence>
<dbReference type="SUPFAM" id="SSF52091">
    <property type="entry name" value="SpoIIaa-like"/>
    <property type="match status" value="1"/>
</dbReference>
<proteinExistence type="inferred from homology"/>
<evidence type="ECO:0000259" key="3">
    <source>
        <dbReference type="PROSITE" id="PS50801"/>
    </source>
</evidence>
<feature type="domain" description="STAS" evidence="3">
    <location>
        <begin position="25"/>
        <end position="133"/>
    </location>
</feature>
<reference evidence="4 5" key="1">
    <citation type="journal article" date="2010" name="J. Bacteriol.">
        <title>Genome sequence of the dioxin-mineralizing bacterium Sphingomonas wittichii RW1.</title>
        <authorList>
            <person name="Miller T.R."/>
            <person name="Delcher A.L."/>
            <person name="Salzberg S.L."/>
            <person name="Saunders E."/>
            <person name="Detter J.C."/>
            <person name="Halden R.U."/>
        </authorList>
    </citation>
    <scope>NUCLEOTIDE SEQUENCE [LARGE SCALE GENOMIC DNA]</scope>
    <source>
        <strain evidence="5">DSM 6014 / CCUG 31198 / JCM 15750 / NBRC 105917 / EY 4224 / RW1</strain>
    </source>
</reference>
<dbReference type="NCBIfam" id="TIGR00377">
    <property type="entry name" value="ant_ant_sig"/>
    <property type="match status" value="1"/>
</dbReference>
<keyword evidence="5" id="KW-1185">Reference proteome</keyword>
<dbReference type="InterPro" id="IPR002645">
    <property type="entry name" value="STAS_dom"/>
</dbReference>
<organism evidence="4 5">
    <name type="scientific">Rhizorhabdus wittichii (strain DSM 6014 / CCUG 31198 / JCM 15750 / NBRC 105917 / EY 4224 / RW1)</name>
    <name type="common">Sphingomonas wittichii</name>
    <dbReference type="NCBI Taxonomy" id="392499"/>
    <lineage>
        <taxon>Bacteria</taxon>
        <taxon>Pseudomonadati</taxon>
        <taxon>Pseudomonadota</taxon>
        <taxon>Alphaproteobacteria</taxon>
        <taxon>Sphingomonadales</taxon>
        <taxon>Sphingomonadaceae</taxon>
        <taxon>Rhizorhabdus</taxon>
    </lineage>
</organism>
<dbReference type="Gene3D" id="3.30.750.24">
    <property type="entry name" value="STAS domain"/>
    <property type="match status" value="1"/>
</dbReference>
<evidence type="ECO:0000256" key="1">
    <source>
        <dbReference type="ARBA" id="ARBA00009013"/>
    </source>
</evidence>